<dbReference type="GO" id="GO:0006644">
    <property type="term" value="P:phospholipid metabolic process"/>
    <property type="evidence" value="ECO:0007669"/>
    <property type="project" value="InterPro"/>
</dbReference>
<organism evidence="3 4">
    <name type="scientific">Thioalkalivibrio nitratireducens (strain DSM 14787 / UNIQEM 213 / ALEN2)</name>
    <dbReference type="NCBI Taxonomy" id="1255043"/>
    <lineage>
        <taxon>Bacteria</taxon>
        <taxon>Pseudomonadati</taxon>
        <taxon>Pseudomonadota</taxon>
        <taxon>Gammaproteobacteria</taxon>
        <taxon>Chromatiales</taxon>
        <taxon>Ectothiorhodospiraceae</taxon>
        <taxon>Thioalkalivibrio</taxon>
    </lineage>
</organism>
<keyword evidence="1" id="KW-0175">Coiled coil</keyword>
<dbReference type="Gene3D" id="2.60.120.1440">
    <property type="match status" value="1"/>
</dbReference>
<feature type="region of interest" description="Disordered" evidence="2">
    <location>
        <begin position="130"/>
        <end position="150"/>
    </location>
</feature>
<protein>
    <submittedName>
        <fullName evidence="3">Fibronectin, type III</fullName>
    </submittedName>
</protein>
<dbReference type="EMBL" id="CP003989">
    <property type="protein sequence ID" value="AGA33992.1"/>
    <property type="molecule type" value="Genomic_DNA"/>
</dbReference>
<dbReference type="OrthoDB" id="327733at2"/>
<accession>L0DYB0</accession>
<evidence type="ECO:0000256" key="2">
    <source>
        <dbReference type="SAM" id="MobiDB-lite"/>
    </source>
</evidence>
<dbReference type="Proteomes" id="UP000010809">
    <property type="component" value="Chromosome"/>
</dbReference>
<dbReference type="Gene3D" id="1.20.90.10">
    <property type="entry name" value="Phospholipase A2 domain"/>
    <property type="match status" value="1"/>
</dbReference>
<feature type="coiled-coil region" evidence="1">
    <location>
        <begin position="280"/>
        <end position="337"/>
    </location>
</feature>
<evidence type="ECO:0000313" key="4">
    <source>
        <dbReference type="Proteomes" id="UP000010809"/>
    </source>
</evidence>
<dbReference type="PATRIC" id="fig|1255043.3.peg.2371"/>
<dbReference type="GO" id="GO:0050482">
    <property type="term" value="P:arachidonate secretion"/>
    <property type="evidence" value="ECO:0007669"/>
    <property type="project" value="InterPro"/>
</dbReference>
<dbReference type="eggNOG" id="COG3712">
    <property type="taxonomic scope" value="Bacteria"/>
</dbReference>
<dbReference type="GO" id="GO:0004623">
    <property type="term" value="F:phospholipase A2 activity"/>
    <property type="evidence" value="ECO:0007669"/>
    <property type="project" value="InterPro"/>
</dbReference>
<dbReference type="KEGG" id="tni:TVNIR_2349"/>
<feature type="region of interest" description="Disordered" evidence="2">
    <location>
        <begin position="1551"/>
        <end position="1570"/>
    </location>
</feature>
<dbReference type="STRING" id="1255043.TVNIR_2349"/>
<proteinExistence type="predicted"/>
<name>L0DYB0_THIND</name>
<dbReference type="RefSeq" id="WP_015259112.1">
    <property type="nucleotide sequence ID" value="NC_019902.2"/>
</dbReference>
<feature type="region of interest" description="Disordered" evidence="2">
    <location>
        <begin position="1108"/>
        <end position="1127"/>
    </location>
</feature>
<reference evidence="3" key="1">
    <citation type="submission" date="2015-12" db="EMBL/GenBank/DDBJ databases">
        <authorList>
            <person name="Tikhonova T.V."/>
            <person name="Pavlov A.R."/>
            <person name="Beletsky A.V."/>
            <person name="Mardanov A.V."/>
            <person name="Sorokin D.Y."/>
            <person name="Ravin N.V."/>
            <person name="Popov V.O."/>
        </authorList>
    </citation>
    <scope>NUCLEOTIDE SEQUENCE</scope>
    <source>
        <strain evidence="3">DSM 14787</strain>
    </source>
</reference>
<dbReference type="HOGENOM" id="CLU_230923_0_0_6"/>
<dbReference type="InterPro" id="IPR036444">
    <property type="entry name" value="PLipase_A2_dom_sf"/>
</dbReference>
<evidence type="ECO:0000256" key="1">
    <source>
        <dbReference type="SAM" id="Coils"/>
    </source>
</evidence>
<keyword evidence="4" id="KW-1185">Reference proteome</keyword>
<dbReference type="SUPFAM" id="SSF49373">
    <property type="entry name" value="Invasin/intimin cell-adhesion fragments"/>
    <property type="match status" value="1"/>
</dbReference>
<gene>
    <name evidence="3" type="ordered locus">TVNIR_2349</name>
</gene>
<dbReference type="InterPro" id="IPR008964">
    <property type="entry name" value="Invasin/intimin_cell_adhesion"/>
</dbReference>
<dbReference type="eggNOG" id="COG3210">
    <property type="taxonomic scope" value="Bacteria"/>
</dbReference>
<dbReference type="eggNOG" id="COG5492">
    <property type="taxonomic scope" value="Bacteria"/>
</dbReference>
<evidence type="ECO:0000313" key="3">
    <source>
        <dbReference type="EMBL" id="AGA33992.1"/>
    </source>
</evidence>
<dbReference type="eggNOG" id="COG5185">
    <property type="taxonomic scope" value="Bacteria"/>
</dbReference>
<sequence>MSPSTSHPLKAANAPAIPARWAGLLLSVLLLLLFLVLPAAVATVDHGTRLQQAIHEVVEKGDAADEEYKAIVFRHNQEINRLALRGRPVIDGAAPLTDAQYQILQEVFRTRNRELAEGVLAELGFEGKFQEAPKRRDAPGEQQERHNPGTDTDIIIRRLDGGPITLADVRELDQRYQRRVDEYLQNKDPDGAALQLRPVDTNTDFMPHPDHTDDFVEISTMINKRGGTAYIRDDAARVEDRRREANGVTFEVVEAGEYVREMHDQVRRAMDDARSRYGRVDQLEADVATLEKSIDALERQIASAQSADERQRYAAERDQKLGELGRINARIEELETDIQLFHSMAGKYLDRMVDMCQRLARQHRIECELRLEGRQRKLLEQLSKVRGPETRDQAGAMKELAEPILQLLLESYVDTLAKLVPESPDLAMEAFAELALMSDLRRDLHPRFAQIFDQRIAGLVTPPVIVQPHPSRATGAERIRAMCSETRRRGLTQDEAMARMRSYLLDWDTLDPHTMGDQVPRLDDFVQQASEEWSNWLEGRVRRGMHLFRYGNWYAPNWWGGSELKDRVGPLPPVDSLDAIAMRHDFAYQIAEEMEQAFANPRLGQELRAMADIIAMEEALMLPGDPRDWPHPPQDPEDARKMRALMVYGFSVLAPMRTHGLSAYFELKKTEEDLWTALTSPALSAESMEATMRAMGLDRVGYTITPEQLSQMAQNRAFQWFLRYGKTEEDLWQETEGALAHLLDASGARIRRSQPAMPDEEPGSAVFSLSGQWESHNPGWLPPFDPSPNRPIEAGPIALEAGRYKAHLLFAPDIRHSMTAGNYNTGMSVQQFVRGHSLSGTGRSLVGLSASAGNRPQGEIEREFVVDRPSQARVRFGVAASHGHAGGYVEHEQSFTGTIIYLGPIPEEVAEPCSPLMPGDTLRAGRSDVTLALANGAVMRVPANSEVRMETNDEGRLRVVVVNAGSGGTFRTEGEDFDEFEVEDPSGQVIRVRPLGTTFTVTATGIEVLEGSVEVLSGPGLRVIRKGQRIGWEDDRAVAVDAPDERATLSSDGIPLQLDFWQPRPEPFGAKPGPFEPTAEESGWLWADPPARWYRSFGNHAPRAEVEVDPEGSARVTVPAGSSLDDRRNTAPRLLHKITGDFDLEAEVSVQGPPHAGIEWIVRAPGSHAGTLAGQFPGTGADGPGQHYLQLGASVVLARDASLRVAALNEPNRDLWPSPDDDIVRIRLSRRGSVWTAAWRSADERWNVHRLEQAPQVPETFWAGWAFINPARTASAQFTLRNVRLHTVPWYALPRPEWQSFAVGGRIETAADTAVLSVDAGLSGSARALHGQVLEGDFDVSVHFDARELNREPGQVLRWTLGAVTLDEQGVSVGYEWSDRGASYGVIRETRPGYRAATAMHRDPLVVEERKGRLRLVRRGDVIHAYYWRNGPLGRYREISYRDQDRGGFEGPMHLRVALDNGDRLPDAGSATVAFTVVEPETSIGEALVREIHEHWVLDADQTIAGSVIHTAGRINLNGHRLVIEGLYQQAGGDLRVNGGELHVHGDYRIEGLPEGSDDGPEASSGTLTMTSDQDRVFVAGDFVTRSTRAHHNNLRDGVLEVRGDFVQDGDPNSFDARLRHRVVLSGDSRQDVVFANPDRSGFQQLTVTHDQVYVSSPLRGWQLDSDVVLNTDDDQLFPGFTRNLNLNGQTLELRSGLLQQHRARINLAGGQLIVRGDLIQASGDCRVNGGELRVHGDYRIEGLPEGSGDGPEVSDAALLMNSDQDRVFVAGDFVTRSTRAHHNNLRAGVLEVRGDFVQAGDPNSFDARNQHRVVLSGDSRQDVVFANPDRSGFQQLTVAHDQVYVSSPLRGWQLDGDVVLNTDDDRWFPGFTQTLNLNAQTLELRSGLLQQHRARINLAGGRLIVRGDLIQPAAEISVNGGMLWIDGDYRIEPLAEEGQPDTDSSDGTLRMNRGDDLVRIGGRFVTRSAHAHHNNLIDGVLEVRGDVVQAGHPNSFDARLRHKVVLAGSRPQALRFESPAASGFQTLILDRKAAATGTVPSDIRVRKLVQAPVETDPLRVPVGGRTTLADPWDAPDVGWTAESRDPEIATVDDAGEVTGKASGWTAVKLVKADEPDVFRYRWVEVITVPDTEPAAPELPVPDQADPTEEPERVTVRVLRAWGQLPPRFDRLALNLRTHDIDLWSLDLTDIRRLAAEAKAAEKPWADFAPELEALAEHMHDLAGTDWR</sequence>